<evidence type="ECO:0000256" key="6">
    <source>
        <dbReference type="ARBA" id="ARBA00022839"/>
    </source>
</evidence>
<evidence type="ECO:0000256" key="1">
    <source>
        <dbReference type="ARBA" id="ARBA00022722"/>
    </source>
</evidence>
<dbReference type="InterPro" id="IPR041500">
    <property type="entry name" value="RecC_C"/>
</dbReference>
<dbReference type="Gene3D" id="1.10.10.990">
    <property type="match status" value="1"/>
</dbReference>
<dbReference type="HAMAP" id="MF_01486">
    <property type="entry name" value="RecC"/>
    <property type="match status" value="1"/>
</dbReference>
<comment type="subunit">
    <text evidence="10">Heterotrimer of RecB, RecC and RecD. All subunits contribute to DNA-binding.</text>
</comment>
<evidence type="ECO:0000313" key="12">
    <source>
        <dbReference type="EMBL" id="MDT0634893.1"/>
    </source>
</evidence>
<dbReference type="Proteomes" id="UP001251857">
    <property type="component" value="Unassembled WGS sequence"/>
</dbReference>
<sequence length="1102" mass="123625">MFYLYHHWDLERLAELLSVLRARHAPDHVLQPDTVIVPNRGVGRWLQMQLAESDGLAANIAMPLLARFIWQLVPQTLPGNPDSSEFERHRMRWHLYALLPRVAQDNQAIAHYLAGEPRDIHRLQLADQLADVFDQYLIYRPGLLKAWENGRVEDKSPERWQAEVWQALTERLGKEHRARLLQRFIETAAQPDGLETDTLPQTIYCFGLGQIPPEYVKFLYVLGQHVDVHFLLPNPCDAYWGDIENRRAQIEVSLSEELPEEEQLIEQGHPLLGSLGRGTRDLLRVLYSDELTAIHEPELGEALAYQPPAGNSLLARVQSDIIRMQVAVRNGGPGDDASVQVHACHGPLREVQVLHDQLLDLLARKPDLQPRDIVVMLPDMASYAPAIQSVFGAAEGRRFIPYSVSDRSRGASHPIMQSFRQLLDLPLSRWAASDILALAAVPAIMRRFGLDQAMLATASDWVASAGVRWGYDADSRAALGAGAITQNTWRFGLDRLLLGVAQSDDETLVDGVAPWSDLEGGATAALGNLWHLVEQLHAWSERLQSETTAVDWQERLNAMVAVLFRPDPQDHHEQAALGELHEAIAALGEAADCLGDEPLSWQAVREALIGELAVAGERQPFLSGGVTFCGLMPLRAVPFRVVCLLGLNDGDFPRQERNRAFNILRAAPRLGDHNVRDDDRLLFLQAVMAARDVFYVSYTGQDVAGGETLPPSPLVGEWLEFLHRHYFAGLSRETCEARLVARQPMHPFSQRLFAAEPEHPRLFTFAREWQPASHAGRRDRIAAPGFVDGGRAEAPDTEVIELSQLRAFFDHPARAFLRGRLQLDLESREEAASDDEPLHLDGLSRWQVRDKLLEQAQRHGQASVPTEPDRLWRARGLLPPPPLDAAPFADQAEQVNALLPIWRDWTRDGQPPGWVDIDLTIDGQRLMGRVGGLWPDGPRLLRAGSLRMKYRLRAWIDYLAYRAAGHAGTLRLAGLDDKRNAVEYEATIDEQGARQHLAQLLQIFEQGQREPLVFLPSLAETYLEHLDKGKPADYALRKANEKVTAEPGRGRDYDADDPYFRILVEDHAPLGEDPDAPRFCELAEVVCGPAHRYIRIPEGEDA</sequence>
<dbReference type="Gene3D" id="1.10.10.160">
    <property type="match status" value="1"/>
</dbReference>
<keyword evidence="8 10" id="KW-0238">DNA-binding</keyword>
<evidence type="ECO:0000256" key="5">
    <source>
        <dbReference type="ARBA" id="ARBA00022806"/>
    </source>
</evidence>
<evidence type="ECO:0000256" key="2">
    <source>
        <dbReference type="ARBA" id="ARBA00022741"/>
    </source>
</evidence>
<feature type="domain" description="RecC C-terminal" evidence="11">
    <location>
        <begin position="798"/>
        <end position="1025"/>
    </location>
</feature>
<evidence type="ECO:0000256" key="9">
    <source>
        <dbReference type="ARBA" id="ARBA00023204"/>
    </source>
</evidence>
<dbReference type="PANTHER" id="PTHR30591:SF1">
    <property type="entry name" value="RECBCD ENZYME SUBUNIT RECC"/>
    <property type="match status" value="1"/>
</dbReference>
<protein>
    <recommendedName>
        <fullName evidence="10">RecBCD enzyme subunit RecC</fullName>
    </recommendedName>
    <alternativeName>
        <fullName evidence="10">Exonuclease V subunit RecC</fullName>
        <shortName evidence="10">ExoV subunit RecC</shortName>
    </alternativeName>
    <alternativeName>
        <fullName evidence="10">Helicase/nuclease RecBCD subunit RecC</fullName>
    </alternativeName>
</protein>
<proteinExistence type="inferred from homology"/>
<comment type="caution">
    <text evidence="12">The sequence shown here is derived from an EMBL/GenBank/DDBJ whole genome shotgun (WGS) entry which is preliminary data.</text>
</comment>
<dbReference type="Gene3D" id="1.10.486.10">
    <property type="entry name" value="PCRA, domain 4"/>
    <property type="match status" value="1"/>
</dbReference>
<keyword evidence="3 10" id="KW-0227">DNA damage</keyword>
<dbReference type="InterPro" id="IPR027417">
    <property type="entry name" value="P-loop_NTPase"/>
</dbReference>
<keyword evidence="7 10" id="KW-0067">ATP-binding</keyword>
<comment type="miscellaneous">
    <text evidence="10">In the RecBCD complex, RecB has a slow 3'-5' helicase, an exonuclease activity and loads RecA onto ssDNA, RecD has a fast 5'-3' helicase activity, while RecC stimulates the ATPase and processivity of the RecB helicase and contributes to recognition of the Chi site.</text>
</comment>
<dbReference type="PANTHER" id="PTHR30591">
    <property type="entry name" value="RECBCD ENZYME SUBUNIT RECC"/>
    <property type="match status" value="1"/>
</dbReference>
<dbReference type="PIRSF" id="PIRSF000980">
    <property type="entry name" value="RecC"/>
    <property type="match status" value="1"/>
</dbReference>
<dbReference type="InterPro" id="IPR013986">
    <property type="entry name" value="DExx_box_DNA_helicase_dom_sf"/>
</dbReference>
<dbReference type="NCBIfam" id="TIGR01450">
    <property type="entry name" value="recC"/>
    <property type="match status" value="1"/>
</dbReference>
<evidence type="ECO:0000313" key="13">
    <source>
        <dbReference type="Proteomes" id="UP001251857"/>
    </source>
</evidence>
<keyword evidence="4 10" id="KW-0378">Hydrolase</keyword>
<name>A0ABU3BZZ8_9GAMM</name>
<organism evidence="12 13">
    <name type="scientific">Spectribacter hydrogenoxidans</name>
    <dbReference type="NCBI Taxonomy" id="3075608"/>
    <lineage>
        <taxon>Bacteria</taxon>
        <taxon>Pseudomonadati</taxon>
        <taxon>Pseudomonadota</taxon>
        <taxon>Gammaproteobacteria</taxon>
        <taxon>Salinisphaerales</taxon>
        <taxon>Salinisphaeraceae</taxon>
        <taxon>Spectribacter</taxon>
    </lineage>
</organism>
<keyword evidence="13" id="KW-1185">Reference proteome</keyword>
<dbReference type="SUPFAM" id="SSF52980">
    <property type="entry name" value="Restriction endonuclease-like"/>
    <property type="match status" value="1"/>
</dbReference>
<comment type="similarity">
    <text evidence="10">Belongs to the RecC family.</text>
</comment>
<dbReference type="Gene3D" id="3.40.50.300">
    <property type="entry name" value="P-loop containing nucleotide triphosphate hydrolases"/>
    <property type="match status" value="1"/>
</dbReference>
<evidence type="ECO:0000256" key="8">
    <source>
        <dbReference type="ARBA" id="ARBA00023125"/>
    </source>
</evidence>
<keyword evidence="5 10" id="KW-0347">Helicase</keyword>
<reference evidence="12 13" key="1">
    <citation type="submission" date="2023-09" db="EMBL/GenBank/DDBJ databases">
        <authorList>
            <person name="Rey-Velasco X."/>
        </authorList>
    </citation>
    <scope>NUCLEOTIDE SEQUENCE [LARGE SCALE GENOMIC DNA]</scope>
    <source>
        <strain evidence="12 13">W335</strain>
    </source>
</reference>
<gene>
    <name evidence="10 12" type="primary">recC</name>
    <name evidence="12" type="ORF">RM532_07960</name>
</gene>
<keyword evidence="2 10" id="KW-0547">Nucleotide-binding</keyword>
<evidence type="ECO:0000256" key="10">
    <source>
        <dbReference type="HAMAP-Rule" id="MF_01486"/>
    </source>
</evidence>
<dbReference type="SUPFAM" id="SSF52540">
    <property type="entry name" value="P-loop containing nucleoside triphosphate hydrolases"/>
    <property type="match status" value="2"/>
</dbReference>
<dbReference type="InterPro" id="IPR006697">
    <property type="entry name" value="RecC"/>
</dbReference>
<keyword evidence="6 10" id="KW-0269">Exonuclease</keyword>
<dbReference type="InterPro" id="IPR011335">
    <property type="entry name" value="Restrct_endonuc-II-like"/>
</dbReference>
<dbReference type="EMBL" id="JAVRIB010000007">
    <property type="protein sequence ID" value="MDT0634893.1"/>
    <property type="molecule type" value="Genomic_DNA"/>
</dbReference>
<evidence type="ECO:0000256" key="3">
    <source>
        <dbReference type="ARBA" id="ARBA00022763"/>
    </source>
</evidence>
<accession>A0ABU3BZZ8</accession>
<dbReference type="RefSeq" id="WP_311652716.1">
    <property type="nucleotide sequence ID" value="NZ_JAVRIB010000007.1"/>
</dbReference>
<dbReference type="Gene3D" id="3.40.50.10930">
    <property type="match status" value="1"/>
</dbReference>
<dbReference type="GO" id="GO:0008854">
    <property type="term" value="F:exodeoxyribonuclease V activity"/>
    <property type="evidence" value="ECO:0007669"/>
    <property type="project" value="UniProtKB-EC"/>
</dbReference>
<evidence type="ECO:0000256" key="4">
    <source>
        <dbReference type="ARBA" id="ARBA00022801"/>
    </source>
</evidence>
<keyword evidence="9 10" id="KW-0234">DNA repair</keyword>
<keyword evidence="1 10" id="KW-0540">Nuclease</keyword>
<evidence type="ECO:0000256" key="7">
    <source>
        <dbReference type="ARBA" id="ARBA00022840"/>
    </source>
</evidence>
<dbReference type="Pfam" id="PF04257">
    <property type="entry name" value="Exonuc_V_gamma"/>
    <property type="match status" value="1"/>
</dbReference>
<comment type="function">
    <text evidence="10">A helicase/nuclease that prepares dsDNA breaks (DSB) for recombinational DNA repair. Binds to DSBs and unwinds DNA via a highly rapid and processive ATP-dependent bidirectional helicase activity. Unwinds dsDNA until it encounters a Chi (crossover hotspot instigator) sequence from the 3' direction. Cuts ssDNA a few nucleotides 3' to the Chi site. The properties and activities of the enzyme are changed at Chi. The Chi-altered holoenzyme produces a long 3'-ssDNA overhang and facilitates RecA-binding to the ssDNA for homologous DNA recombination and repair. Holoenzyme degrades any linearized DNA that is unable to undergo homologous recombination. In the holoenzyme this subunit recognizes the wild-type Chi sequence, and when added to isolated RecB increases its ATP-dependent helicase processivity.</text>
</comment>
<dbReference type="Pfam" id="PF17946">
    <property type="entry name" value="RecC_C"/>
    <property type="match status" value="1"/>
</dbReference>
<evidence type="ECO:0000259" key="11">
    <source>
        <dbReference type="Pfam" id="PF17946"/>
    </source>
</evidence>